<keyword evidence="2" id="KW-1185">Reference proteome</keyword>
<organism evidence="1 2">
    <name type="scientific">Trifolium medium</name>
    <dbReference type="NCBI Taxonomy" id="97028"/>
    <lineage>
        <taxon>Eukaryota</taxon>
        <taxon>Viridiplantae</taxon>
        <taxon>Streptophyta</taxon>
        <taxon>Embryophyta</taxon>
        <taxon>Tracheophyta</taxon>
        <taxon>Spermatophyta</taxon>
        <taxon>Magnoliopsida</taxon>
        <taxon>eudicotyledons</taxon>
        <taxon>Gunneridae</taxon>
        <taxon>Pentapetalae</taxon>
        <taxon>rosids</taxon>
        <taxon>fabids</taxon>
        <taxon>Fabales</taxon>
        <taxon>Fabaceae</taxon>
        <taxon>Papilionoideae</taxon>
        <taxon>50 kb inversion clade</taxon>
        <taxon>NPAAA clade</taxon>
        <taxon>Hologalegina</taxon>
        <taxon>IRL clade</taxon>
        <taxon>Trifolieae</taxon>
        <taxon>Trifolium</taxon>
    </lineage>
</organism>
<accession>A0A392NNR4</accession>
<feature type="non-terminal residue" evidence="1">
    <location>
        <position position="72"/>
    </location>
</feature>
<proteinExistence type="predicted"/>
<dbReference type="EMBL" id="LXQA010046320">
    <property type="protein sequence ID" value="MCI01507.1"/>
    <property type="molecule type" value="Genomic_DNA"/>
</dbReference>
<dbReference type="Proteomes" id="UP000265520">
    <property type="component" value="Unassembled WGS sequence"/>
</dbReference>
<comment type="caution">
    <text evidence="1">The sequence shown here is derived from an EMBL/GenBank/DDBJ whole genome shotgun (WGS) entry which is preliminary data.</text>
</comment>
<protein>
    <submittedName>
        <fullName evidence="1">Uncharacterized protein</fullName>
    </submittedName>
</protein>
<dbReference type="AlphaFoldDB" id="A0A392NNR4"/>
<name>A0A392NNR4_9FABA</name>
<reference evidence="1 2" key="1">
    <citation type="journal article" date="2018" name="Front. Plant Sci.">
        <title>Red Clover (Trifolium pratense) and Zigzag Clover (T. medium) - A Picture of Genomic Similarities and Differences.</title>
        <authorList>
            <person name="Dluhosova J."/>
            <person name="Istvanek J."/>
            <person name="Nedelnik J."/>
            <person name="Repkova J."/>
        </authorList>
    </citation>
    <scope>NUCLEOTIDE SEQUENCE [LARGE SCALE GENOMIC DNA]</scope>
    <source>
        <strain evidence="2">cv. 10/8</strain>
        <tissue evidence="1">Leaf</tissue>
    </source>
</reference>
<evidence type="ECO:0000313" key="2">
    <source>
        <dbReference type="Proteomes" id="UP000265520"/>
    </source>
</evidence>
<sequence length="72" mass="7959">MNLIVSAPQTSLLSTTETNSVITLTQYKGGKTDSNSLRQSLPSSQLLHTLSYFTICALLHNKFVNRKRSVCT</sequence>
<evidence type="ECO:0000313" key="1">
    <source>
        <dbReference type="EMBL" id="MCI01507.1"/>
    </source>
</evidence>